<accession>A0A7W4WFW6</accession>
<dbReference type="GO" id="GO:0003774">
    <property type="term" value="F:cytoskeletal motor activity"/>
    <property type="evidence" value="ECO:0007669"/>
    <property type="project" value="InterPro"/>
</dbReference>
<dbReference type="EMBL" id="JACHWZ010000032">
    <property type="protein sequence ID" value="MBB3063500.1"/>
    <property type="molecule type" value="Genomic_DNA"/>
</dbReference>
<dbReference type="InterPro" id="IPR036429">
    <property type="entry name" value="SpoA-like_sf"/>
</dbReference>
<keyword evidence="3" id="KW-0282">Flagellum</keyword>
<sequence>MSESVEIEIAELPELKENAGNKLFEKLNPKILKGIEVEAKVEIGRSTISVEKLMSLASGSILEFDTPSAQELSLLVGGEVVAKGRLVIVKGYYGLQISEVFQS</sequence>
<gene>
    <name evidence="3" type="ORF">FHS09_004358</name>
</gene>
<keyword evidence="3" id="KW-0969">Cilium</keyword>
<dbReference type="GO" id="GO:0050918">
    <property type="term" value="P:positive chemotaxis"/>
    <property type="evidence" value="ECO:0007669"/>
    <property type="project" value="TreeGrafter"/>
</dbReference>
<keyword evidence="3" id="KW-0966">Cell projection</keyword>
<dbReference type="PRINTS" id="PR00956">
    <property type="entry name" value="FLGMOTORFLIN"/>
</dbReference>
<dbReference type="Pfam" id="PF01052">
    <property type="entry name" value="FliMN_C"/>
    <property type="match status" value="1"/>
</dbReference>
<comment type="similarity">
    <text evidence="1">Belongs to the FliN/MopA/SpaO family.</text>
</comment>
<dbReference type="InterPro" id="IPR001543">
    <property type="entry name" value="FliN-like_C"/>
</dbReference>
<evidence type="ECO:0000256" key="1">
    <source>
        <dbReference type="ARBA" id="ARBA00009226"/>
    </source>
</evidence>
<dbReference type="GO" id="GO:0071978">
    <property type="term" value="P:bacterial-type flagellum-dependent swarming motility"/>
    <property type="evidence" value="ECO:0007669"/>
    <property type="project" value="TreeGrafter"/>
</dbReference>
<dbReference type="Gene3D" id="2.30.330.10">
    <property type="entry name" value="SpoA-like"/>
    <property type="match status" value="1"/>
</dbReference>
<dbReference type="RefSeq" id="WP_183463738.1">
    <property type="nucleotide sequence ID" value="NZ_JACHWZ010000032.1"/>
</dbReference>
<evidence type="ECO:0000313" key="4">
    <source>
        <dbReference type="Proteomes" id="UP000535937"/>
    </source>
</evidence>
<dbReference type="PANTHER" id="PTHR30034">
    <property type="entry name" value="FLAGELLAR MOTOR SWITCH PROTEIN FLIM"/>
    <property type="match status" value="1"/>
</dbReference>
<dbReference type="GO" id="GO:0009425">
    <property type="term" value="C:bacterial-type flagellum basal body"/>
    <property type="evidence" value="ECO:0007669"/>
    <property type="project" value="InterPro"/>
</dbReference>
<name>A0A7W4WFW6_9GAMM</name>
<dbReference type="Proteomes" id="UP000535937">
    <property type="component" value="Unassembled WGS sequence"/>
</dbReference>
<keyword evidence="4" id="KW-1185">Reference proteome</keyword>
<dbReference type="AlphaFoldDB" id="A0A7W4WFW6"/>
<proteinExistence type="inferred from homology"/>
<evidence type="ECO:0000259" key="2">
    <source>
        <dbReference type="Pfam" id="PF01052"/>
    </source>
</evidence>
<dbReference type="PANTHER" id="PTHR30034:SF6">
    <property type="entry name" value="YOP PROTEINS TRANSLOCATION PROTEIN Q"/>
    <property type="match status" value="1"/>
</dbReference>
<organism evidence="3 4">
    <name type="scientific">Microbulbifer rhizosphaerae</name>
    <dbReference type="NCBI Taxonomy" id="1562603"/>
    <lineage>
        <taxon>Bacteria</taxon>
        <taxon>Pseudomonadati</taxon>
        <taxon>Pseudomonadota</taxon>
        <taxon>Gammaproteobacteria</taxon>
        <taxon>Cellvibrionales</taxon>
        <taxon>Microbulbiferaceae</taxon>
        <taxon>Microbulbifer</taxon>
    </lineage>
</organism>
<dbReference type="SUPFAM" id="SSF101801">
    <property type="entry name" value="Surface presentation of antigens (SPOA)"/>
    <property type="match status" value="1"/>
</dbReference>
<protein>
    <submittedName>
        <fullName evidence="3">Flagellar motor switch protein FliN</fullName>
    </submittedName>
</protein>
<evidence type="ECO:0000313" key="3">
    <source>
        <dbReference type="EMBL" id="MBB3063500.1"/>
    </source>
</evidence>
<comment type="caution">
    <text evidence="3">The sequence shown here is derived from an EMBL/GenBank/DDBJ whole genome shotgun (WGS) entry which is preliminary data.</text>
</comment>
<feature type="domain" description="Flagellar motor switch protein FliN-like C-terminal" evidence="2">
    <location>
        <begin position="32"/>
        <end position="101"/>
    </location>
</feature>
<dbReference type="InterPro" id="IPR001172">
    <property type="entry name" value="FliN_T3SS_HrcQb"/>
</dbReference>
<reference evidence="3 4" key="1">
    <citation type="submission" date="2020-08" db="EMBL/GenBank/DDBJ databases">
        <title>Genomic Encyclopedia of Type Strains, Phase III (KMG-III): the genomes of soil and plant-associated and newly described type strains.</title>
        <authorList>
            <person name="Whitman W."/>
        </authorList>
    </citation>
    <scope>NUCLEOTIDE SEQUENCE [LARGE SCALE GENOMIC DNA]</scope>
    <source>
        <strain evidence="3 4">CECT 8799</strain>
    </source>
</reference>